<evidence type="ECO:0000313" key="5">
    <source>
        <dbReference type="Proteomes" id="UP000245768"/>
    </source>
</evidence>
<keyword evidence="2" id="KW-0812">Transmembrane</keyword>
<evidence type="ECO:0000256" key="2">
    <source>
        <dbReference type="SAM" id="Phobius"/>
    </source>
</evidence>
<dbReference type="Pfam" id="PF00173">
    <property type="entry name" value="Cyt-b5"/>
    <property type="match status" value="1"/>
</dbReference>
<name>A0A316YSJ6_9BASI</name>
<feature type="transmembrane region" description="Helical" evidence="2">
    <location>
        <begin position="54"/>
        <end position="80"/>
    </location>
</feature>
<dbReference type="PANTHER" id="PTHR10281:SF76">
    <property type="entry name" value="CALCUTTA CUP-RELATED"/>
    <property type="match status" value="1"/>
</dbReference>
<protein>
    <submittedName>
        <fullName evidence="4">Cytochrome b5</fullName>
    </submittedName>
</protein>
<keyword evidence="5" id="KW-1185">Reference proteome</keyword>
<dbReference type="OrthoDB" id="10257697at2759"/>
<dbReference type="AlphaFoldDB" id="A0A316YSJ6"/>
<dbReference type="InterPro" id="IPR050577">
    <property type="entry name" value="MAPR/NEUFC/NENF-like"/>
</dbReference>
<dbReference type="SUPFAM" id="SSF55856">
    <property type="entry name" value="Cytochrome b5-like heme/steroid binding domain"/>
    <property type="match status" value="1"/>
</dbReference>
<dbReference type="Proteomes" id="UP000245768">
    <property type="component" value="Unassembled WGS sequence"/>
</dbReference>
<accession>A0A316YSJ6</accession>
<dbReference type="InterPro" id="IPR001199">
    <property type="entry name" value="Cyt_B5-like_heme/steroid-bd"/>
</dbReference>
<sequence length="245" mass="27666">MVRQRHGTQQESESRLRLDASRLVQDVMSDPRLAKSGTVSNEPRKPRAKITYLILKWTLFSIFFALGVGQFIAGDILWGYRGRYVKKATYFPPDHRVFTPEELKQYDGSSPDKPIYLSILGRVYDVSAGRQIYGPGGSYSFFAGRDASRAFVTGCFETHLTHDLRGLSQQDVLVRSLMMQTRHCILMTSNPSLVKSIASWKQFFDGHPRYYNIGVLQLPHVDPASPIPAPCDDDAANHKEPDDVL</sequence>
<organism evidence="4 5">
    <name type="scientific">Acaromyces ingoldii</name>
    <dbReference type="NCBI Taxonomy" id="215250"/>
    <lineage>
        <taxon>Eukaryota</taxon>
        <taxon>Fungi</taxon>
        <taxon>Dikarya</taxon>
        <taxon>Basidiomycota</taxon>
        <taxon>Ustilaginomycotina</taxon>
        <taxon>Exobasidiomycetes</taxon>
        <taxon>Exobasidiales</taxon>
        <taxon>Cryptobasidiaceae</taxon>
        <taxon>Acaromyces</taxon>
    </lineage>
</organism>
<feature type="domain" description="Cytochrome b5 heme-binding" evidence="3">
    <location>
        <begin position="98"/>
        <end position="187"/>
    </location>
</feature>
<dbReference type="PANTHER" id="PTHR10281">
    <property type="entry name" value="MEMBRANE-ASSOCIATED PROGESTERONE RECEPTOR COMPONENT-RELATED"/>
    <property type="match status" value="1"/>
</dbReference>
<keyword evidence="2" id="KW-0472">Membrane</keyword>
<proteinExistence type="inferred from homology"/>
<evidence type="ECO:0000313" key="4">
    <source>
        <dbReference type="EMBL" id="PWN92279.1"/>
    </source>
</evidence>
<keyword evidence="2" id="KW-1133">Transmembrane helix</keyword>
<dbReference type="GO" id="GO:0012505">
    <property type="term" value="C:endomembrane system"/>
    <property type="evidence" value="ECO:0007669"/>
    <property type="project" value="TreeGrafter"/>
</dbReference>
<dbReference type="InterPro" id="IPR036400">
    <property type="entry name" value="Cyt_B5-like_heme/steroid_sf"/>
</dbReference>
<dbReference type="GeneID" id="37047672"/>
<comment type="similarity">
    <text evidence="1">Belongs to the cytochrome b5 family. MAPR subfamily.</text>
</comment>
<evidence type="ECO:0000259" key="3">
    <source>
        <dbReference type="SMART" id="SM01117"/>
    </source>
</evidence>
<dbReference type="InParanoid" id="A0A316YSJ6"/>
<dbReference type="GO" id="GO:0016020">
    <property type="term" value="C:membrane"/>
    <property type="evidence" value="ECO:0007669"/>
    <property type="project" value="TreeGrafter"/>
</dbReference>
<dbReference type="Gene3D" id="3.10.120.10">
    <property type="entry name" value="Cytochrome b5-like heme/steroid binding domain"/>
    <property type="match status" value="1"/>
</dbReference>
<dbReference type="EMBL" id="KZ819635">
    <property type="protein sequence ID" value="PWN92279.1"/>
    <property type="molecule type" value="Genomic_DNA"/>
</dbReference>
<gene>
    <name evidence="4" type="ORF">FA10DRAFT_88878</name>
</gene>
<evidence type="ECO:0000256" key="1">
    <source>
        <dbReference type="ARBA" id="ARBA00038357"/>
    </source>
</evidence>
<dbReference type="SMART" id="SM01117">
    <property type="entry name" value="Cyt-b5"/>
    <property type="match status" value="1"/>
</dbReference>
<dbReference type="RefSeq" id="XP_025379477.1">
    <property type="nucleotide sequence ID" value="XM_025525756.1"/>
</dbReference>
<reference evidence="4 5" key="1">
    <citation type="journal article" date="2018" name="Mol. Biol. Evol.">
        <title>Broad Genomic Sampling Reveals a Smut Pathogenic Ancestry of the Fungal Clade Ustilaginomycotina.</title>
        <authorList>
            <person name="Kijpornyongpan T."/>
            <person name="Mondo S.J."/>
            <person name="Barry K."/>
            <person name="Sandor L."/>
            <person name="Lee J."/>
            <person name="Lipzen A."/>
            <person name="Pangilinan J."/>
            <person name="LaButti K."/>
            <person name="Hainaut M."/>
            <person name="Henrissat B."/>
            <person name="Grigoriev I.V."/>
            <person name="Spatafora J.W."/>
            <person name="Aime M.C."/>
        </authorList>
    </citation>
    <scope>NUCLEOTIDE SEQUENCE [LARGE SCALE GENOMIC DNA]</scope>
    <source>
        <strain evidence="4 5">MCA 4198</strain>
    </source>
</reference>